<dbReference type="EMBL" id="CABFNP030000730">
    <property type="protein sequence ID" value="CAI6082516.1"/>
    <property type="molecule type" value="Genomic_DNA"/>
</dbReference>
<name>A0AA35LWN3_9HYPO</name>
<evidence type="ECO:0000313" key="1">
    <source>
        <dbReference type="EMBL" id="CAI6082516.1"/>
    </source>
</evidence>
<accession>A0AA35LWN3</accession>
<evidence type="ECO:0000313" key="2">
    <source>
        <dbReference type="Proteomes" id="UP001160390"/>
    </source>
</evidence>
<dbReference type="Proteomes" id="UP001160390">
    <property type="component" value="Unassembled WGS sequence"/>
</dbReference>
<gene>
    <name evidence="1" type="ORF">CCHLO57077_00017475</name>
</gene>
<protein>
    <submittedName>
        <fullName evidence="1">Uncharacterized protein</fullName>
    </submittedName>
</protein>
<dbReference type="AlphaFoldDB" id="A0AA35LWN3"/>
<sequence length="109" mass="12491">MYINPLNYSSQYELVYSLGQYKLYTTPYGVHSKAIELVNVGYMNILLITVFKHKLETDLPKKLNSLTISTQSSTTLPDSRFDQLLTDSKFYLCIKSDERPSAFHSTIKA</sequence>
<keyword evidence="2" id="KW-1185">Reference proteome</keyword>
<comment type="caution">
    <text evidence="1">The sequence shown here is derived from an EMBL/GenBank/DDBJ whole genome shotgun (WGS) entry which is preliminary data.</text>
</comment>
<reference evidence="1" key="1">
    <citation type="submission" date="2023-01" db="EMBL/GenBank/DDBJ databases">
        <authorList>
            <person name="Piombo E."/>
        </authorList>
    </citation>
    <scope>NUCLEOTIDE SEQUENCE</scope>
</reference>
<organism evidence="1 2">
    <name type="scientific">Clonostachys chloroleuca</name>
    <dbReference type="NCBI Taxonomy" id="1926264"/>
    <lineage>
        <taxon>Eukaryota</taxon>
        <taxon>Fungi</taxon>
        <taxon>Dikarya</taxon>
        <taxon>Ascomycota</taxon>
        <taxon>Pezizomycotina</taxon>
        <taxon>Sordariomycetes</taxon>
        <taxon>Hypocreomycetidae</taxon>
        <taxon>Hypocreales</taxon>
        <taxon>Bionectriaceae</taxon>
        <taxon>Clonostachys</taxon>
    </lineage>
</organism>
<proteinExistence type="predicted"/>